<accession>A0A0C2Y7L7</accession>
<dbReference type="GO" id="GO:0005759">
    <property type="term" value="C:mitochondrial matrix"/>
    <property type="evidence" value="ECO:0007669"/>
    <property type="project" value="TreeGrafter"/>
</dbReference>
<comment type="pathway">
    <text evidence="3">Amino-acid biosynthesis; L-arginine biosynthesis; N(2)-acetyl-L-ornithine from L-glutamate: step 4/4.</text>
</comment>
<dbReference type="PIRSF" id="PIRSF000521">
    <property type="entry name" value="Transaminase_4ab_Lys_Orn"/>
    <property type="match status" value="1"/>
</dbReference>
<dbReference type="InterPro" id="IPR015424">
    <property type="entry name" value="PyrdxlP-dep_Trfase"/>
</dbReference>
<sequence length="482" mass="52208">MKRAQTLPLHALARKVAAPKIIQPRIFLRGIADKPCTTYLKPRDTKSVGAQAQQTGERFKSHMLPVYDRPEFVLHHGKGSHVWDTDGNMYLDFSAGIAVNALGHADEGLLKVLNEQAGKLIHTSNVYHNEWAPLLAEQLVNLTEQQGGCGFTAGSGKKEENKLKVFFANSGTEANEGALKIARMAGKLRWEKEVAGRDWQDGTCTKTRIVCFEGSFHGRTMGALSVTTNPKYQLPFQPLIPGIDVGKADDIPGLERLVTKDTCGVIIEPIQGEGGVNEMSEAFLRALRKRCDEVGAILIFDEIQCGLYRTGSLWAHSKLPADCQPDMVTMAKPLANGFPIGAIMLRESVASGMTAGTHGTTFGGSPLACAIGHHVVGRLSAPEFVARLAETSKYLEERLSLLPKWYPGLLQEKIRGRGLIRGIGFKDEGMAGKIVGLARERGVLLLTAGKDAVRLVPSLNVEKSEVDVAIDVLEGCLGVSNP</sequence>
<dbReference type="AlphaFoldDB" id="A0A0C2Y7L7"/>
<dbReference type="InterPro" id="IPR049704">
    <property type="entry name" value="Aminotrans_3_PPA_site"/>
</dbReference>
<dbReference type="PANTHER" id="PTHR11986:SF79">
    <property type="entry name" value="ACETYLORNITHINE AMINOTRANSFERASE, MITOCHONDRIAL"/>
    <property type="match status" value="1"/>
</dbReference>
<reference evidence="11 12" key="1">
    <citation type="submission" date="2014-04" db="EMBL/GenBank/DDBJ databases">
        <authorList>
            <consortium name="DOE Joint Genome Institute"/>
            <person name="Kuo A."/>
            <person name="Gay G."/>
            <person name="Dore J."/>
            <person name="Kohler A."/>
            <person name="Nagy L.G."/>
            <person name="Floudas D."/>
            <person name="Copeland A."/>
            <person name="Barry K.W."/>
            <person name="Cichocki N."/>
            <person name="Veneault-Fourrey C."/>
            <person name="LaButti K."/>
            <person name="Lindquist E.A."/>
            <person name="Lipzen A."/>
            <person name="Lundell T."/>
            <person name="Morin E."/>
            <person name="Murat C."/>
            <person name="Sun H."/>
            <person name="Tunlid A."/>
            <person name="Henrissat B."/>
            <person name="Grigoriev I.V."/>
            <person name="Hibbett D.S."/>
            <person name="Martin F."/>
            <person name="Nordberg H.P."/>
            <person name="Cantor M.N."/>
            <person name="Hua S.X."/>
        </authorList>
    </citation>
    <scope>NUCLEOTIDE SEQUENCE [LARGE SCALE GENOMIC DNA]</scope>
    <source>
        <strain evidence="12">h7</strain>
    </source>
</reference>
<evidence type="ECO:0000256" key="4">
    <source>
        <dbReference type="ARBA" id="ARBA00008954"/>
    </source>
</evidence>
<dbReference type="OrthoDB" id="10260828at2759"/>
<keyword evidence="9 10" id="KW-0663">Pyridoxal phosphate</keyword>
<dbReference type="InterPro" id="IPR005814">
    <property type="entry name" value="Aminotrans_3"/>
</dbReference>
<keyword evidence="8" id="KW-0808">Transferase</keyword>
<comment type="subcellular location">
    <subcellularLocation>
        <location evidence="2">Mitochondrion</location>
    </subcellularLocation>
</comment>
<dbReference type="PROSITE" id="PS00600">
    <property type="entry name" value="AA_TRANSFER_CLASS_3"/>
    <property type="match status" value="1"/>
</dbReference>
<protein>
    <recommendedName>
        <fullName evidence="5">acetylornithine transaminase</fullName>
        <ecNumber evidence="5">2.6.1.11</ecNumber>
    </recommendedName>
</protein>
<evidence type="ECO:0000256" key="1">
    <source>
        <dbReference type="ARBA" id="ARBA00001933"/>
    </source>
</evidence>
<evidence type="ECO:0000256" key="8">
    <source>
        <dbReference type="ARBA" id="ARBA00022679"/>
    </source>
</evidence>
<dbReference type="GO" id="GO:0030170">
    <property type="term" value="F:pyridoxal phosphate binding"/>
    <property type="evidence" value="ECO:0007669"/>
    <property type="project" value="InterPro"/>
</dbReference>
<dbReference type="NCBIfam" id="NF002325">
    <property type="entry name" value="PRK01278.1"/>
    <property type="match status" value="1"/>
</dbReference>
<keyword evidence="12" id="KW-1185">Reference proteome</keyword>
<dbReference type="GO" id="GO:0003992">
    <property type="term" value="F:N2-acetyl-L-ornithine:2-oxoglutarate 5-aminotransferase activity"/>
    <property type="evidence" value="ECO:0007669"/>
    <property type="project" value="UniProtKB-EC"/>
</dbReference>
<keyword evidence="7" id="KW-0028">Amino-acid biosynthesis</keyword>
<dbReference type="STRING" id="686832.A0A0C2Y7L7"/>
<dbReference type="GO" id="GO:0042802">
    <property type="term" value="F:identical protein binding"/>
    <property type="evidence" value="ECO:0007669"/>
    <property type="project" value="TreeGrafter"/>
</dbReference>
<dbReference type="Gene3D" id="3.40.640.10">
    <property type="entry name" value="Type I PLP-dependent aspartate aminotransferase-like (Major domain)"/>
    <property type="match status" value="1"/>
</dbReference>
<dbReference type="InterPro" id="IPR015422">
    <property type="entry name" value="PyrdxlP-dep_Trfase_small"/>
</dbReference>
<dbReference type="NCBIfam" id="TIGR00707">
    <property type="entry name" value="argD"/>
    <property type="match status" value="1"/>
</dbReference>
<comment type="similarity">
    <text evidence="4 10">Belongs to the class-III pyridoxal-phosphate-dependent aminotransferase family.</text>
</comment>
<dbReference type="Pfam" id="PF00202">
    <property type="entry name" value="Aminotran_3"/>
    <property type="match status" value="1"/>
</dbReference>
<evidence type="ECO:0000256" key="10">
    <source>
        <dbReference type="RuleBase" id="RU003560"/>
    </source>
</evidence>
<evidence type="ECO:0000313" key="12">
    <source>
        <dbReference type="Proteomes" id="UP000053424"/>
    </source>
</evidence>
<evidence type="ECO:0000313" key="11">
    <source>
        <dbReference type="EMBL" id="KIM45848.1"/>
    </source>
</evidence>
<keyword evidence="6" id="KW-0032">Aminotransferase</keyword>
<name>A0A0C2Y7L7_HEBCY</name>
<dbReference type="InterPro" id="IPR004636">
    <property type="entry name" value="AcOrn/SuccOrn_fam"/>
</dbReference>
<organism evidence="11 12">
    <name type="scientific">Hebeloma cylindrosporum</name>
    <dbReference type="NCBI Taxonomy" id="76867"/>
    <lineage>
        <taxon>Eukaryota</taxon>
        <taxon>Fungi</taxon>
        <taxon>Dikarya</taxon>
        <taxon>Basidiomycota</taxon>
        <taxon>Agaricomycotina</taxon>
        <taxon>Agaricomycetes</taxon>
        <taxon>Agaricomycetidae</taxon>
        <taxon>Agaricales</taxon>
        <taxon>Agaricineae</taxon>
        <taxon>Hymenogastraceae</taxon>
        <taxon>Hebeloma</taxon>
    </lineage>
</organism>
<evidence type="ECO:0000256" key="2">
    <source>
        <dbReference type="ARBA" id="ARBA00004173"/>
    </source>
</evidence>
<dbReference type="EC" id="2.6.1.11" evidence="5"/>
<comment type="cofactor">
    <cofactor evidence="1">
        <name>pyridoxal 5'-phosphate</name>
        <dbReference type="ChEBI" id="CHEBI:597326"/>
    </cofactor>
</comment>
<dbReference type="EMBL" id="KN831771">
    <property type="protein sequence ID" value="KIM45848.1"/>
    <property type="molecule type" value="Genomic_DNA"/>
</dbReference>
<dbReference type="CDD" id="cd00610">
    <property type="entry name" value="OAT_like"/>
    <property type="match status" value="1"/>
</dbReference>
<dbReference type="FunFam" id="3.40.640.10:FF:000004">
    <property type="entry name" value="Acetylornithine aminotransferase"/>
    <property type="match status" value="1"/>
</dbReference>
<dbReference type="GO" id="GO:0006526">
    <property type="term" value="P:L-arginine biosynthetic process"/>
    <property type="evidence" value="ECO:0007669"/>
    <property type="project" value="UniProtKB-UniPathway"/>
</dbReference>
<evidence type="ECO:0000256" key="6">
    <source>
        <dbReference type="ARBA" id="ARBA00022576"/>
    </source>
</evidence>
<dbReference type="InterPro" id="IPR015421">
    <property type="entry name" value="PyrdxlP-dep_Trfase_major"/>
</dbReference>
<dbReference type="UniPathway" id="UPA00068">
    <property type="reaction ID" value="UER00109"/>
</dbReference>
<gene>
    <name evidence="11" type="ORF">M413DRAFT_440898</name>
</gene>
<evidence type="ECO:0000256" key="3">
    <source>
        <dbReference type="ARBA" id="ARBA00005024"/>
    </source>
</evidence>
<dbReference type="HOGENOM" id="CLU_016922_10_1_1"/>
<proteinExistence type="inferred from homology"/>
<evidence type="ECO:0000256" key="9">
    <source>
        <dbReference type="ARBA" id="ARBA00022898"/>
    </source>
</evidence>
<evidence type="ECO:0000256" key="5">
    <source>
        <dbReference type="ARBA" id="ARBA00012919"/>
    </source>
</evidence>
<dbReference type="Proteomes" id="UP000053424">
    <property type="component" value="Unassembled WGS sequence"/>
</dbReference>
<dbReference type="InterPro" id="IPR050103">
    <property type="entry name" value="Class-III_PLP-dep_AT"/>
</dbReference>
<dbReference type="SUPFAM" id="SSF53383">
    <property type="entry name" value="PLP-dependent transferases"/>
    <property type="match status" value="1"/>
</dbReference>
<evidence type="ECO:0000256" key="7">
    <source>
        <dbReference type="ARBA" id="ARBA00022605"/>
    </source>
</evidence>
<reference evidence="12" key="2">
    <citation type="submission" date="2015-01" db="EMBL/GenBank/DDBJ databases">
        <title>Evolutionary Origins and Diversification of the Mycorrhizal Mutualists.</title>
        <authorList>
            <consortium name="DOE Joint Genome Institute"/>
            <consortium name="Mycorrhizal Genomics Consortium"/>
            <person name="Kohler A."/>
            <person name="Kuo A."/>
            <person name="Nagy L.G."/>
            <person name="Floudas D."/>
            <person name="Copeland A."/>
            <person name="Barry K.W."/>
            <person name="Cichocki N."/>
            <person name="Veneault-Fourrey C."/>
            <person name="LaButti K."/>
            <person name="Lindquist E.A."/>
            <person name="Lipzen A."/>
            <person name="Lundell T."/>
            <person name="Morin E."/>
            <person name="Murat C."/>
            <person name="Riley R."/>
            <person name="Ohm R."/>
            <person name="Sun H."/>
            <person name="Tunlid A."/>
            <person name="Henrissat B."/>
            <person name="Grigoriev I.V."/>
            <person name="Hibbett D.S."/>
            <person name="Martin F."/>
        </authorList>
    </citation>
    <scope>NUCLEOTIDE SEQUENCE [LARGE SCALE GENOMIC DNA]</scope>
    <source>
        <strain evidence="12">h7</strain>
    </source>
</reference>
<dbReference type="Gene3D" id="3.90.1150.10">
    <property type="entry name" value="Aspartate Aminotransferase, domain 1"/>
    <property type="match status" value="1"/>
</dbReference>
<dbReference type="PANTHER" id="PTHR11986">
    <property type="entry name" value="AMINOTRANSFERASE CLASS III"/>
    <property type="match status" value="1"/>
</dbReference>